<dbReference type="Gene3D" id="1.20.1250.20">
    <property type="entry name" value="MFS general substrate transporter like domains"/>
    <property type="match status" value="1"/>
</dbReference>
<dbReference type="GO" id="GO:0005743">
    <property type="term" value="C:mitochondrial inner membrane"/>
    <property type="evidence" value="ECO:0007669"/>
    <property type="project" value="Ensembl"/>
</dbReference>
<feature type="transmembrane region" description="Helical" evidence="6">
    <location>
        <begin position="69"/>
        <end position="86"/>
    </location>
</feature>
<feature type="transmembrane region" description="Helical" evidence="6">
    <location>
        <begin position="185"/>
        <end position="204"/>
    </location>
</feature>
<keyword evidence="4 6" id="KW-0472">Membrane</keyword>
<gene>
    <name evidence="7" type="primary">SLC22A14</name>
</gene>
<dbReference type="InterPro" id="IPR036259">
    <property type="entry name" value="MFS_trans_sf"/>
</dbReference>
<evidence type="ECO:0000256" key="3">
    <source>
        <dbReference type="ARBA" id="ARBA00022989"/>
    </source>
</evidence>
<feature type="transmembrane region" description="Helical" evidence="6">
    <location>
        <begin position="357"/>
        <end position="378"/>
    </location>
</feature>
<feature type="region of interest" description="Disordered" evidence="5">
    <location>
        <begin position="1"/>
        <end position="24"/>
    </location>
</feature>
<evidence type="ECO:0000256" key="6">
    <source>
        <dbReference type="SAM" id="Phobius"/>
    </source>
</evidence>
<feature type="transmembrane region" description="Helical" evidence="6">
    <location>
        <begin position="485"/>
        <end position="505"/>
    </location>
</feature>
<proteinExistence type="predicted"/>
<dbReference type="InterPro" id="IPR005828">
    <property type="entry name" value="MFS_sugar_transport-like"/>
</dbReference>
<dbReference type="Proteomes" id="UP000694414">
    <property type="component" value="Unplaced"/>
</dbReference>
<name>A0A8C8ZP46_PROSS</name>
<dbReference type="Pfam" id="PF00083">
    <property type="entry name" value="Sugar_tr"/>
    <property type="match status" value="1"/>
</dbReference>
<evidence type="ECO:0000256" key="1">
    <source>
        <dbReference type="ARBA" id="ARBA00004141"/>
    </source>
</evidence>
<organism evidence="7 8">
    <name type="scientific">Prolemur simus</name>
    <name type="common">Greater bamboo lemur</name>
    <name type="synonym">Hapalemur simus</name>
    <dbReference type="NCBI Taxonomy" id="1328070"/>
    <lineage>
        <taxon>Eukaryota</taxon>
        <taxon>Metazoa</taxon>
        <taxon>Chordata</taxon>
        <taxon>Craniata</taxon>
        <taxon>Vertebrata</taxon>
        <taxon>Euteleostomi</taxon>
        <taxon>Mammalia</taxon>
        <taxon>Eutheria</taxon>
        <taxon>Euarchontoglires</taxon>
        <taxon>Primates</taxon>
        <taxon>Strepsirrhini</taxon>
        <taxon>Lemuriformes</taxon>
        <taxon>Lemuridae</taxon>
        <taxon>Prolemur</taxon>
    </lineage>
</organism>
<accession>A0A8C8ZP46</accession>
<protein>
    <submittedName>
        <fullName evidence="7">Solute carrier family 22 member 14</fullName>
    </submittedName>
</protein>
<dbReference type="GeneTree" id="ENSGT00940000162395"/>
<keyword evidence="8" id="KW-1185">Reference proteome</keyword>
<evidence type="ECO:0000256" key="2">
    <source>
        <dbReference type="ARBA" id="ARBA00022692"/>
    </source>
</evidence>
<feature type="transmembrane region" description="Helical" evidence="6">
    <location>
        <begin position="385"/>
        <end position="406"/>
    </location>
</feature>
<dbReference type="PANTHER" id="PTHR24064">
    <property type="entry name" value="SOLUTE CARRIER FAMILY 22 MEMBER"/>
    <property type="match status" value="1"/>
</dbReference>
<comment type="subcellular location">
    <subcellularLocation>
        <location evidence="1">Membrane</location>
        <topology evidence="1">Multi-pass membrane protein</topology>
    </subcellularLocation>
</comment>
<feature type="transmembrane region" description="Helical" evidence="6">
    <location>
        <begin position="458"/>
        <end position="479"/>
    </location>
</feature>
<feature type="compositionally biased region" description="Polar residues" evidence="5">
    <location>
        <begin position="13"/>
        <end position="24"/>
    </location>
</feature>
<sequence>MAEENNSKVEPGSQDTSRNVNQHKTSMQSHSWFMEMLLRRLRVIDANKGDKFAPILDAVGEFGTFQRRLVALTFIPNIISGFFLFVDQFVLEAQKPYCNTSWILAVGPNLSEAEQLNLTLPREPNGTFQTCRMYLPVSWDLDSIIQFGLSYTDTCQHGWIYPGARKRSLINEFDLVCGRELYKDTMHTMSVVGLLIGCFMFGLISDTEWLGGEHRAHGIILAHCFFDVGILFLTGLAYSIPHWRLLFLVGGLPVFPLIFYIWFLPESPRWLMMKGKVKEAKELLCYAAAVNKKTIPTSLLDELQLPRKKTTTASVLDFYSNRQLCMMTLVLSIVWFTSSYGYFTLQIMMKEIGVNIYLRQVVFGLMEVPARLCCIFLVEQVGRKWSLAVTLLQASLVYLVLMFIPAGELGTRLRGPCLATEPKSTMVLVIMLGQFSLAATATVFLIHTAELFPTVLRSTGLGLVTLSWVAGAMSSLTIIRHGPSILPFFLCLISAIMALGFSSLLPESGNQPLCDSLEHFPHLRNMSKEDVSDETSDDTSTDVS</sequence>
<dbReference type="AlphaFoldDB" id="A0A8C8ZP46"/>
<keyword evidence="3 6" id="KW-1133">Transmembrane helix</keyword>
<keyword evidence="2 6" id="KW-0812">Transmembrane</keyword>
<dbReference type="SUPFAM" id="SSF103473">
    <property type="entry name" value="MFS general substrate transporter"/>
    <property type="match status" value="1"/>
</dbReference>
<evidence type="ECO:0000313" key="8">
    <source>
        <dbReference type="Proteomes" id="UP000694414"/>
    </source>
</evidence>
<reference evidence="7" key="2">
    <citation type="submission" date="2025-09" db="UniProtKB">
        <authorList>
            <consortium name="Ensembl"/>
        </authorList>
    </citation>
    <scope>IDENTIFICATION</scope>
</reference>
<feature type="transmembrane region" description="Helical" evidence="6">
    <location>
        <begin position="324"/>
        <end position="345"/>
    </location>
</feature>
<dbReference type="GO" id="GO:0032217">
    <property type="term" value="F:riboflavin transmembrane transporter activity"/>
    <property type="evidence" value="ECO:0007669"/>
    <property type="project" value="Ensembl"/>
</dbReference>
<dbReference type="Ensembl" id="ENSPSMT00000023704.1">
    <property type="protein sequence ID" value="ENSPSMP00000020447.1"/>
    <property type="gene ID" value="ENSPSMG00000014444.1"/>
</dbReference>
<evidence type="ECO:0000256" key="4">
    <source>
        <dbReference type="ARBA" id="ARBA00023136"/>
    </source>
</evidence>
<feature type="transmembrane region" description="Helical" evidence="6">
    <location>
        <begin position="216"/>
        <end position="239"/>
    </location>
</feature>
<evidence type="ECO:0000313" key="7">
    <source>
        <dbReference type="Ensembl" id="ENSPSMP00000020447.1"/>
    </source>
</evidence>
<reference evidence="7" key="1">
    <citation type="submission" date="2025-08" db="UniProtKB">
        <authorList>
            <consortium name="Ensembl"/>
        </authorList>
    </citation>
    <scope>IDENTIFICATION</scope>
</reference>
<evidence type="ECO:0000256" key="5">
    <source>
        <dbReference type="SAM" id="MobiDB-lite"/>
    </source>
</evidence>
<feature type="transmembrane region" description="Helical" evidence="6">
    <location>
        <begin position="426"/>
        <end position="446"/>
    </location>
</feature>
<feature type="transmembrane region" description="Helical" evidence="6">
    <location>
        <begin position="245"/>
        <end position="264"/>
    </location>
</feature>